<dbReference type="AlphaFoldDB" id="A0A0B7BDQ9"/>
<protein>
    <submittedName>
        <fullName evidence="1">Uncharacterized protein</fullName>
    </submittedName>
</protein>
<name>A0A0B7BDQ9_9EUPU</name>
<gene>
    <name evidence="1" type="primary">ORF181143</name>
</gene>
<reference evidence="1" key="1">
    <citation type="submission" date="2014-12" db="EMBL/GenBank/DDBJ databases">
        <title>Insight into the proteome of Arion vulgaris.</title>
        <authorList>
            <person name="Aradska J."/>
            <person name="Bulat T."/>
            <person name="Smidak R."/>
            <person name="Sarate P."/>
            <person name="Gangsoo J."/>
            <person name="Sialana F."/>
            <person name="Bilban M."/>
            <person name="Lubec G."/>
        </authorList>
    </citation>
    <scope>NUCLEOTIDE SEQUENCE</scope>
    <source>
        <tissue evidence="1">Skin</tissue>
    </source>
</reference>
<dbReference type="EMBL" id="HACG01044263">
    <property type="protein sequence ID" value="CEK91128.1"/>
    <property type="molecule type" value="Transcribed_RNA"/>
</dbReference>
<organism evidence="1">
    <name type="scientific">Arion vulgaris</name>
    <dbReference type="NCBI Taxonomy" id="1028688"/>
    <lineage>
        <taxon>Eukaryota</taxon>
        <taxon>Metazoa</taxon>
        <taxon>Spiralia</taxon>
        <taxon>Lophotrochozoa</taxon>
        <taxon>Mollusca</taxon>
        <taxon>Gastropoda</taxon>
        <taxon>Heterobranchia</taxon>
        <taxon>Euthyneura</taxon>
        <taxon>Panpulmonata</taxon>
        <taxon>Eupulmonata</taxon>
        <taxon>Stylommatophora</taxon>
        <taxon>Helicina</taxon>
        <taxon>Arionoidea</taxon>
        <taxon>Arionidae</taxon>
        <taxon>Arion</taxon>
    </lineage>
</organism>
<proteinExistence type="predicted"/>
<accession>A0A0B7BDQ9</accession>
<sequence>MCDFKLLKSLCRFSFNFSVVIHQVVAEQPEGYIHPLSLPSVIFNFQMIVSADARMNTHMFRTL</sequence>
<evidence type="ECO:0000313" key="1">
    <source>
        <dbReference type="EMBL" id="CEK91128.1"/>
    </source>
</evidence>
<feature type="non-terminal residue" evidence="1">
    <location>
        <position position="63"/>
    </location>
</feature>